<dbReference type="Proteomes" id="UP001162164">
    <property type="component" value="Unassembled WGS sequence"/>
</dbReference>
<dbReference type="InterPro" id="IPR011010">
    <property type="entry name" value="DNA_brk_join_enz"/>
</dbReference>
<name>A0ABQ9K557_9CUCU</name>
<keyword evidence="1" id="KW-0233">DNA recombination</keyword>
<reference evidence="2" key="1">
    <citation type="journal article" date="2023" name="Insect Mol. Biol.">
        <title>Genome sequencing provides insights into the evolution of gene families encoding plant cell wall-degrading enzymes in longhorned beetles.</title>
        <authorList>
            <person name="Shin N.R."/>
            <person name="Okamura Y."/>
            <person name="Kirsch R."/>
            <person name="Pauchet Y."/>
        </authorList>
    </citation>
    <scope>NUCLEOTIDE SEQUENCE</scope>
    <source>
        <strain evidence="2">MMC_N1</strain>
    </source>
</reference>
<evidence type="ECO:0000313" key="2">
    <source>
        <dbReference type="EMBL" id="KAJ8985573.1"/>
    </source>
</evidence>
<accession>A0ABQ9K557</accession>
<dbReference type="EMBL" id="JAPWTJ010000011">
    <property type="protein sequence ID" value="KAJ8985573.1"/>
    <property type="molecule type" value="Genomic_DNA"/>
</dbReference>
<gene>
    <name evidence="2" type="ORF">NQ317_011535</name>
</gene>
<comment type="caution">
    <text evidence="2">The sequence shown here is derived from an EMBL/GenBank/DDBJ whole genome shotgun (WGS) entry which is preliminary data.</text>
</comment>
<proteinExistence type="predicted"/>
<protein>
    <recommendedName>
        <fullName evidence="4">Peptidase A2 domain-containing protein</fullName>
    </recommendedName>
</protein>
<evidence type="ECO:0000256" key="1">
    <source>
        <dbReference type="ARBA" id="ARBA00023172"/>
    </source>
</evidence>
<keyword evidence="3" id="KW-1185">Reference proteome</keyword>
<evidence type="ECO:0008006" key="4">
    <source>
        <dbReference type="Google" id="ProtNLM"/>
    </source>
</evidence>
<dbReference type="Gene3D" id="1.10.443.10">
    <property type="entry name" value="Intergrase catalytic core"/>
    <property type="match status" value="1"/>
</dbReference>
<dbReference type="InterPro" id="IPR013762">
    <property type="entry name" value="Integrase-like_cat_sf"/>
</dbReference>
<organism evidence="2 3">
    <name type="scientific">Molorchus minor</name>
    <dbReference type="NCBI Taxonomy" id="1323400"/>
    <lineage>
        <taxon>Eukaryota</taxon>
        <taxon>Metazoa</taxon>
        <taxon>Ecdysozoa</taxon>
        <taxon>Arthropoda</taxon>
        <taxon>Hexapoda</taxon>
        <taxon>Insecta</taxon>
        <taxon>Pterygota</taxon>
        <taxon>Neoptera</taxon>
        <taxon>Endopterygota</taxon>
        <taxon>Coleoptera</taxon>
        <taxon>Polyphaga</taxon>
        <taxon>Cucujiformia</taxon>
        <taxon>Chrysomeloidea</taxon>
        <taxon>Cerambycidae</taxon>
        <taxon>Lamiinae</taxon>
        <taxon>Monochamini</taxon>
        <taxon>Molorchus</taxon>
    </lineage>
</organism>
<sequence length="81" mass="9182">MTINFSLSEPIDEQFICYFWSLYNGWTGNRNTLIRKMLKMVATYLNLPNPTENTGHCLRRSSATMLFDSGGDITSLKKLGG</sequence>
<evidence type="ECO:0000313" key="3">
    <source>
        <dbReference type="Proteomes" id="UP001162164"/>
    </source>
</evidence>
<dbReference type="SUPFAM" id="SSF56349">
    <property type="entry name" value="DNA breaking-rejoining enzymes"/>
    <property type="match status" value="1"/>
</dbReference>